<dbReference type="Proteomes" id="UP000286947">
    <property type="component" value="Unassembled WGS sequence"/>
</dbReference>
<dbReference type="RefSeq" id="WP_126979832.1">
    <property type="nucleotide sequence ID" value="NZ_PQSP01000003.1"/>
</dbReference>
<dbReference type="Pfam" id="PF02698">
    <property type="entry name" value="DUF218"/>
    <property type="match status" value="1"/>
</dbReference>
<gene>
    <name evidence="3" type="ORF">CUZ56_01621</name>
</gene>
<keyword evidence="1" id="KW-1133">Transmembrane helix</keyword>
<keyword evidence="1" id="KW-0812">Transmembrane</keyword>
<comment type="caution">
    <text evidence="3">The sequence shown here is derived from an EMBL/GenBank/DDBJ whole genome shotgun (WGS) entry which is preliminary data.</text>
</comment>
<dbReference type="GO" id="GO:0000270">
    <property type="term" value="P:peptidoglycan metabolic process"/>
    <property type="evidence" value="ECO:0007669"/>
    <property type="project" value="TreeGrafter"/>
</dbReference>
<sequence>MELGSLKPVITTVIMPLMFWLSMALMALFIFCIKKEKHQGFQRENTTKNKRGRKYLAAAAMSLLILWLLSCHGTAVLLSRWLLPATTALQPGDIQQLRHNLLAGKPAAIIVLGAGVQSQAAEYDGQPALSPYALERLVYGIHLARQTGLPLGYSGGQGWAQSAPDSPEAKAALRTAQELGVPLRWIDATSRDTRENAVNTAAMLHAENITHVVLVTQAWHMPRAVSAFQKTGLAVTPAPVGFIRPYANFWLEWLPSASGLSTTSTVLREWIGLQVQRFQHPSTATE</sequence>
<dbReference type="PANTHER" id="PTHR30336">
    <property type="entry name" value="INNER MEMBRANE PROTEIN, PROBABLE PERMEASE"/>
    <property type="match status" value="1"/>
</dbReference>
<feature type="transmembrane region" description="Helical" evidence="1">
    <location>
        <begin position="55"/>
        <end position="83"/>
    </location>
</feature>
<dbReference type="InterPro" id="IPR051599">
    <property type="entry name" value="Cell_Envelope_Assoc"/>
</dbReference>
<protein>
    <recommendedName>
        <fullName evidence="2">DUF218 domain-containing protein</fullName>
    </recommendedName>
</protein>
<name>A0A433SDL7_9BURK</name>
<reference evidence="3 4" key="1">
    <citation type="submission" date="2018-01" db="EMBL/GenBank/DDBJ databases">
        <title>Saezia sanguinis gen. nov., sp. nov., in the order Burkholderiales isolated from human blood.</title>
        <authorList>
            <person name="Medina-Pascual M.J."/>
            <person name="Valdezate S."/>
            <person name="Monzon S."/>
            <person name="Cuesta I."/>
            <person name="Carrasco G."/>
            <person name="Villalon P."/>
            <person name="Saez-Nieto J.A."/>
        </authorList>
    </citation>
    <scope>NUCLEOTIDE SEQUENCE [LARGE SCALE GENOMIC DNA]</scope>
    <source>
        <strain evidence="3 4">CNM695-12</strain>
    </source>
</reference>
<organism evidence="3 4">
    <name type="scientific">Saezia sanguinis</name>
    <dbReference type="NCBI Taxonomy" id="1965230"/>
    <lineage>
        <taxon>Bacteria</taxon>
        <taxon>Pseudomonadati</taxon>
        <taxon>Pseudomonadota</taxon>
        <taxon>Betaproteobacteria</taxon>
        <taxon>Burkholderiales</taxon>
        <taxon>Saeziaceae</taxon>
        <taxon>Saezia</taxon>
    </lineage>
</organism>
<evidence type="ECO:0000259" key="2">
    <source>
        <dbReference type="Pfam" id="PF02698"/>
    </source>
</evidence>
<dbReference type="GO" id="GO:0005886">
    <property type="term" value="C:plasma membrane"/>
    <property type="evidence" value="ECO:0007669"/>
    <property type="project" value="TreeGrafter"/>
</dbReference>
<dbReference type="OrthoDB" id="9809813at2"/>
<evidence type="ECO:0000313" key="3">
    <source>
        <dbReference type="EMBL" id="RUS66827.1"/>
    </source>
</evidence>
<keyword evidence="4" id="KW-1185">Reference proteome</keyword>
<accession>A0A433SDL7</accession>
<dbReference type="CDD" id="cd06259">
    <property type="entry name" value="YdcF-like"/>
    <property type="match status" value="1"/>
</dbReference>
<feature type="transmembrane region" description="Helical" evidence="1">
    <location>
        <begin position="12"/>
        <end position="34"/>
    </location>
</feature>
<dbReference type="Gene3D" id="3.40.50.620">
    <property type="entry name" value="HUPs"/>
    <property type="match status" value="1"/>
</dbReference>
<evidence type="ECO:0000256" key="1">
    <source>
        <dbReference type="SAM" id="Phobius"/>
    </source>
</evidence>
<dbReference type="PANTHER" id="PTHR30336:SF4">
    <property type="entry name" value="ENVELOPE BIOGENESIS FACTOR ELYC"/>
    <property type="match status" value="1"/>
</dbReference>
<dbReference type="InterPro" id="IPR014729">
    <property type="entry name" value="Rossmann-like_a/b/a_fold"/>
</dbReference>
<dbReference type="EMBL" id="PQSP01000003">
    <property type="protein sequence ID" value="RUS66827.1"/>
    <property type="molecule type" value="Genomic_DNA"/>
</dbReference>
<dbReference type="AlphaFoldDB" id="A0A433SDL7"/>
<evidence type="ECO:0000313" key="4">
    <source>
        <dbReference type="Proteomes" id="UP000286947"/>
    </source>
</evidence>
<proteinExistence type="predicted"/>
<feature type="domain" description="DUF218" evidence="2">
    <location>
        <begin position="108"/>
        <end position="272"/>
    </location>
</feature>
<dbReference type="GO" id="GO:0043164">
    <property type="term" value="P:Gram-negative-bacterium-type cell wall biogenesis"/>
    <property type="evidence" value="ECO:0007669"/>
    <property type="project" value="TreeGrafter"/>
</dbReference>
<dbReference type="InterPro" id="IPR003848">
    <property type="entry name" value="DUF218"/>
</dbReference>
<keyword evidence="1" id="KW-0472">Membrane</keyword>